<dbReference type="AlphaFoldDB" id="A0A645A3H3"/>
<sequence length="65" mass="7498">MLLLAVYLRLVLRGWRGDPCGFKSHQPHHIEIIEAGCVPCFEDAKSTVDFIYSAFLYDVLFSFFN</sequence>
<comment type="caution">
    <text evidence="1">The sequence shown here is derived from an EMBL/GenBank/DDBJ whole genome shotgun (WGS) entry which is preliminary data.</text>
</comment>
<name>A0A645A3H3_9ZZZZ</name>
<organism evidence="1">
    <name type="scientific">bioreactor metagenome</name>
    <dbReference type="NCBI Taxonomy" id="1076179"/>
    <lineage>
        <taxon>unclassified sequences</taxon>
        <taxon>metagenomes</taxon>
        <taxon>ecological metagenomes</taxon>
    </lineage>
</organism>
<accession>A0A645A3H3</accession>
<evidence type="ECO:0000313" key="1">
    <source>
        <dbReference type="EMBL" id="MPM45403.1"/>
    </source>
</evidence>
<dbReference type="EMBL" id="VSSQ01010863">
    <property type="protein sequence ID" value="MPM45403.1"/>
    <property type="molecule type" value="Genomic_DNA"/>
</dbReference>
<reference evidence="1" key="1">
    <citation type="submission" date="2019-08" db="EMBL/GenBank/DDBJ databases">
        <authorList>
            <person name="Kucharzyk K."/>
            <person name="Murdoch R.W."/>
            <person name="Higgins S."/>
            <person name="Loffler F."/>
        </authorList>
    </citation>
    <scope>NUCLEOTIDE SEQUENCE</scope>
</reference>
<protein>
    <submittedName>
        <fullName evidence="1">Uncharacterized protein</fullName>
    </submittedName>
</protein>
<proteinExistence type="predicted"/>
<gene>
    <name evidence="1" type="ORF">SDC9_92090</name>
</gene>